<dbReference type="RefSeq" id="WP_194020568.1">
    <property type="nucleotide sequence ID" value="NZ_JADEVV010000050.1"/>
</dbReference>
<dbReference type="EMBL" id="JADEVV010000050">
    <property type="protein sequence ID" value="MBE9255129.1"/>
    <property type="molecule type" value="Genomic_DNA"/>
</dbReference>
<evidence type="ECO:0000313" key="2">
    <source>
        <dbReference type="EMBL" id="MBE9255129.1"/>
    </source>
</evidence>
<organism evidence="2 3">
    <name type="scientific">Synechocystis salina LEGE 00031</name>
    <dbReference type="NCBI Taxonomy" id="1828736"/>
    <lineage>
        <taxon>Bacteria</taxon>
        <taxon>Bacillati</taxon>
        <taxon>Cyanobacteriota</taxon>
        <taxon>Cyanophyceae</taxon>
        <taxon>Synechococcales</taxon>
        <taxon>Merismopediaceae</taxon>
        <taxon>Synechocystis</taxon>
    </lineage>
</organism>
<dbReference type="Proteomes" id="UP000658720">
    <property type="component" value="Unassembled WGS sequence"/>
</dbReference>
<feature type="signal peptide" evidence="1">
    <location>
        <begin position="1"/>
        <end position="29"/>
    </location>
</feature>
<comment type="caution">
    <text evidence="2">The sequence shown here is derived from an EMBL/GenBank/DDBJ whole genome shotgun (WGS) entry which is preliminary data.</text>
</comment>
<evidence type="ECO:0008006" key="4">
    <source>
        <dbReference type="Google" id="ProtNLM"/>
    </source>
</evidence>
<reference evidence="2 3" key="1">
    <citation type="submission" date="2020-10" db="EMBL/GenBank/DDBJ databases">
        <authorList>
            <person name="Castelo-Branco R."/>
            <person name="Eusebio N."/>
            <person name="Adriana R."/>
            <person name="Vieira A."/>
            <person name="Brugerolle De Fraissinette N."/>
            <person name="Rezende De Castro R."/>
            <person name="Schneider M.P."/>
            <person name="Vasconcelos V."/>
            <person name="Leao P.N."/>
        </authorList>
    </citation>
    <scope>NUCLEOTIDE SEQUENCE [LARGE SCALE GENOMIC DNA]</scope>
    <source>
        <strain evidence="2 3">LEGE 00031</strain>
    </source>
</reference>
<gene>
    <name evidence="2" type="ORF">IQ217_15040</name>
</gene>
<feature type="chain" id="PRO_5047210327" description="DUF2808 domain-containing protein" evidence="1">
    <location>
        <begin position="30"/>
        <end position="160"/>
    </location>
</feature>
<name>A0ABR9VUV4_9SYNC</name>
<keyword evidence="3" id="KW-1185">Reference proteome</keyword>
<proteinExistence type="predicted"/>
<evidence type="ECO:0000313" key="3">
    <source>
        <dbReference type="Proteomes" id="UP000658720"/>
    </source>
</evidence>
<keyword evidence="1" id="KW-0732">Signal</keyword>
<accession>A0ABR9VUV4</accession>
<sequence length="160" mass="17092">MNIRPIVSSLSALAVSIALLPFGDFPAEAQMTMHFTTPFVTDSGFVGAAGNMHYITLGVTGFSLKSATIGLPIDMERSIEVKAFDPNGMEILGTLKKSPGGITIDFNQPIDPNTYVRLQLSGVDMSRMGGRALYRVSTQLQGIEGEVPIGSAMIRLKDPS</sequence>
<evidence type="ECO:0000256" key="1">
    <source>
        <dbReference type="SAM" id="SignalP"/>
    </source>
</evidence>
<protein>
    <recommendedName>
        <fullName evidence="4">DUF2808 domain-containing protein</fullName>
    </recommendedName>
</protein>